<sequence length="249" mass="29101">MTRYVIESTTSILETDESIWKSCRNKDFPKKIQMFLYKSMNNAYRIGEFWQQIPTFEHRANCHTCNEDTESMEHILMQCNNPTRKLIWDLAKKLWPAQHGQWPEPTIGRILGCGALTIPQNPRDRNESDIRSPKIQGASRLLRILISESAHLIWVLRCECTIKGQTHIDEIVTKRWINIINQRLQLDRAIAARKDRSKKTISQVRHTWEDIIQTNKSNNTEVEDSNWVTAQEVLVGIKLPRPSQTEVTR</sequence>
<feature type="domain" description="Reverse transcriptase zinc-binding" evidence="1">
    <location>
        <begin position="17"/>
        <end position="80"/>
    </location>
</feature>
<evidence type="ECO:0000313" key="3">
    <source>
        <dbReference type="Proteomes" id="UP000054485"/>
    </source>
</evidence>
<gene>
    <name evidence="2" type="ORF">CY34DRAFT_94956</name>
</gene>
<name>A0A0D0AP75_9AGAM</name>
<evidence type="ECO:0000259" key="1">
    <source>
        <dbReference type="Pfam" id="PF13966"/>
    </source>
</evidence>
<dbReference type="STRING" id="930992.A0A0D0AP75"/>
<dbReference type="HOGENOM" id="CLU_044484_0_0_1"/>
<dbReference type="AlphaFoldDB" id="A0A0D0AP75"/>
<accession>A0A0D0AP75</accession>
<organism evidence="2 3">
    <name type="scientific">Suillus luteus UH-Slu-Lm8-n1</name>
    <dbReference type="NCBI Taxonomy" id="930992"/>
    <lineage>
        <taxon>Eukaryota</taxon>
        <taxon>Fungi</taxon>
        <taxon>Dikarya</taxon>
        <taxon>Basidiomycota</taxon>
        <taxon>Agaricomycotina</taxon>
        <taxon>Agaricomycetes</taxon>
        <taxon>Agaricomycetidae</taxon>
        <taxon>Boletales</taxon>
        <taxon>Suillineae</taxon>
        <taxon>Suillaceae</taxon>
        <taxon>Suillus</taxon>
    </lineage>
</organism>
<evidence type="ECO:0000313" key="2">
    <source>
        <dbReference type="EMBL" id="KIK36157.1"/>
    </source>
</evidence>
<proteinExistence type="predicted"/>
<reference evidence="3" key="2">
    <citation type="submission" date="2015-01" db="EMBL/GenBank/DDBJ databases">
        <title>Evolutionary Origins and Diversification of the Mycorrhizal Mutualists.</title>
        <authorList>
            <consortium name="DOE Joint Genome Institute"/>
            <consortium name="Mycorrhizal Genomics Consortium"/>
            <person name="Kohler A."/>
            <person name="Kuo A."/>
            <person name="Nagy L.G."/>
            <person name="Floudas D."/>
            <person name="Copeland A."/>
            <person name="Barry K.W."/>
            <person name="Cichocki N."/>
            <person name="Veneault-Fourrey C."/>
            <person name="LaButti K."/>
            <person name="Lindquist E.A."/>
            <person name="Lipzen A."/>
            <person name="Lundell T."/>
            <person name="Morin E."/>
            <person name="Murat C."/>
            <person name="Riley R."/>
            <person name="Ohm R."/>
            <person name="Sun H."/>
            <person name="Tunlid A."/>
            <person name="Henrissat B."/>
            <person name="Grigoriev I.V."/>
            <person name="Hibbett D.S."/>
            <person name="Martin F."/>
        </authorList>
    </citation>
    <scope>NUCLEOTIDE SEQUENCE [LARGE SCALE GENOMIC DNA]</scope>
    <source>
        <strain evidence="3">UH-Slu-Lm8-n1</strain>
    </source>
</reference>
<dbReference type="InterPro" id="IPR026960">
    <property type="entry name" value="RVT-Znf"/>
</dbReference>
<dbReference type="OrthoDB" id="3253907at2759"/>
<reference evidence="2 3" key="1">
    <citation type="submission" date="2014-04" db="EMBL/GenBank/DDBJ databases">
        <authorList>
            <consortium name="DOE Joint Genome Institute"/>
            <person name="Kuo A."/>
            <person name="Ruytinx J."/>
            <person name="Rineau F."/>
            <person name="Colpaert J."/>
            <person name="Kohler A."/>
            <person name="Nagy L.G."/>
            <person name="Floudas D."/>
            <person name="Copeland A."/>
            <person name="Barry K.W."/>
            <person name="Cichocki N."/>
            <person name="Veneault-Fourrey C."/>
            <person name="LaButti K."/>
            <person name="Lindquist E.A."/>
            <person name="Lipzen A."/>
            <person name="Lundell T."/>
            <person name="Morin E."/>
            <person name="Murat C."/>
            <person name="Sun H."/>
            <person name="Tunlid A."/>
            <person name="Henrissat B."/>
            <person name="Grigoriev I.V."/>
            <person name="Hibbett D.S."/>
            <person name="Martin F."/>
            <person name="Nordberg H.P."/>
            <person name="Cantor M.N."/>
            <person name="Hua S.X."/>
        </authorList>
    </citation>
    <scope>NUCLEOTIDE SEQUENCE [LARGE SCALE GENOMIC DNA]</scope>
    <source>
        <strain evidence="2 3">UH-Slu-Lm8-n1</strain>
    </source>
</reference>
<dbReference type="Proteomes" id="UP000054485">
    <property type="component" value="Unassembled WGS sequence"/>
</dbReference>
<dbReference type="Pfam" id="PF13966">
    <property type="entry name" value="zf-RVT"/>
    <property type="match status" value="1"/>
</dbReference>
<keyword evidence="3" id="KW-1185">Reference proteome</keyword>
<protein>
    <recommendedName>
        <fullName evidence="1">Reverse transcriptase zinc-binding domain-containing protein</fullName>
    </recommendedName>
</protein>
<dbReference type="EMBL" id="KN835555">
    <property type="protein sequence ID" value="KIK36157.1"/>
    <property type="molecule type" value="Genomic_DNA"/>
</dbReference>
<dbReference type="InParanoid" id="A0A0D0AP75"/>